<protein>
    <submittedName>
        <fullName evidence="5">AsnC family transcriptional regulator</fullName>
    </submittedName>
</protein>
<keyword evidence="1" id="KW-0805">Transcription regulation</keyword>
<dbReference type="InterPro" id="IPR019888">
    <property type="entry name" value="Tscrpt_reg_AsnC-like"/>
</dbReference>
<keyword evidence="3" id="KW-0804">Transcription</keyword>
<dbReference type="EMBL" id="CP015208">
    <property type="protein sequence ID" value="AOY55666.1"/>
    <property type="molecule type" value="Genomic_DNA"/>
</dbReference>
<dbReference type="KEGG" id="rpla:A4Z71_01255"/>
<dbReference type="STRING" id="535712.A4Z71_01255"/>
<dbReference type="InterPro" id="IPR019885">
    <property type="entry name" value="Tscrpt_reg_HTH_AsnC-type_CS"/>
</dbReference>
<dbReference type="PANTHER" id="PTHR30154:SF34">
    <property type="entry name" value="TRANSCRIPTIONAL REGULATOR AZLB"/>
    <property type="match status" value="1"/>
</dbReference>
<name>A0A1D9DXY4_9MICO</name>
<dbReference type="Gene3D" id="3.30.70.920">
    <property type="match status" value="1"/>
</dbReference>
<dbReference type="InterPro" id="IPR019887">
    <property type="entry name" value="Tscrpt_reg_AsnC/Lrp_C"/>
</dbReference>
<gene>
    <name evidence="5" type="ORF">A4Z71_01255</name>
</gene>
<dbReference type="InterPro" id="IPR011008">
    <property type="entry name" value="Dimeric_a/b-barrel"/>
</dbReference>
<keyword evidence="2" id="KW-0238">DNA-binding</keyword>
<feature type="domain" description="HTH asnC-type" evidence="4">
    <location>
        <begin position="1"/>
        <end position="62"/>
    </location>
</feature>
<dbReference type="GO" id="GO:0005829">
    <property type="term" value="C:cytosol"/>
    <property type="evidence" value="ECO:0007669"/>
    <property type="project" value="TreeGrafter"/>
</dbReference>
<dbReference type="PRINTS" id="PR00033">
    <property type="entry name" value="HTHASNC"/>
</dbReference>
<evidence type="ECO:0000313" key="5">
    <source>
        <dbReference type="EMBL" id="AOY55666.1"/>
    </source>
</evidence>
<dbReference type="Pfam" id="PF01037">
    <property type="entry name" value="AsnC_trans_reg"/>
    <property type="match status" value="1"/>
</dbReference>
<dbReference type="Proteomes" id="UP000243784">
    <property type="component" value="Chromosome"/>
</dbReference>
<dbReference type="Gene3D" id="1.10.10.10">
    <property type="entry name" value="Winged helix-like DNA-binding domain superfamily/Winged helix DNA-binding domain"/>
    <property type="match status" value="1"/>
</dbReference>
<dbReference type="OrthoDB" id="166264at2"/>
<dbReference type="GO" id="GO:0043565">
    <property type="term" value="F:sequence-specific DNA binding"/>
    <property type="evidence" value="ECO:0007669"/>
    <property type="project" value="InterPro"/>
</dbReference>
<reference evidence="5 6" key="1">
    <citation type="journal article" date="2016" name="Biochim. Biophys. Acta">
        <title>Photochemical characterization of actinorhodopsin and its functional existence in the natural host.</title>
        <authorList>
            <person name="Nakamura S."/>
            <person name="Kikukawa T."/>
            <person name="Tamogami J."/>
            <person name="Kamiya M."/>
            <person name="Aizawa T."/>
            <person name="Hahn M.W."/>
            <person name="Ihara K."/>
            <person name="Kamo N."/>
            <person name="Demura M."/>
        </authorList>
    </citation>
    <scope>NUCLEOTIDE SEQUENCE [LARGE SCALE GENOMIC DNA]</scope>
    <source>
        <strain evidence="5 6">MWH-Dar1</strain>
    </source>
</reference>
<dbReference type="PROSITE" id="PS50956">
    <property type="entry name" value="HTH_ASNC_2"/>
    <property type="match status" value="1"/>
</dbReference>
<sequence>MDALDREILSQLQDDGRISLTDLASNVGLTLSPCHRRVRDLESSGAITGYHATVSPASIGLNFEAVVFITIGRTDAQTIADFEAAILQLPEVVQVERFFGEPDYMLRVLTKDLESYQALYDQKLGALPGVLRATSTLVMKKLRPGGKLPL</sequence>
<evidence type="ECO:0000256" key="1">
    <source>
        <dbReference type="ARBA" id="ARBA00023015"/>
    </source>
</evidence>
<dbReference type="SUPFAM" id="SSF54909">
    <property type="entry name" value="Dimeric alpha+beta barrel"/>
    <property type="match status" value="1"/>
</dbReference>
<proteinExistence type="predicted"/>
<dbReference type="RefSeq" id="WP_070954177.1">
    <property type="nucleotide sequence ID" value="NZ_CP015208.1"/>
</dbReference>
<dbReference type="InterPro" id="IPR036388">
    <property type="entry name" value="WH-like_DNA-bd_sf"/>
</dbReference>
<organism evidence="5 6">
    <name type="scientific">Candidatus Rhodoluna planktonica</name>
    <dbReference type="NCBI Taxonomy" id="535712"/>
    <lineage>
        <taxon>Bacteria</taxon>
        <taxon>Bacillati</taxon>
        <taxon>Actinomycetota</taxon>
        <taxon>Actinomycetes</taxon>
        <taxon>Micrococcales</taxon>
        <taxon>Microbacteriaceae</taxon>
        <taxon>Luna cluster</taxon>
        <taxon>Luna-1 subcluster</taxon>
        <taxon>Rhodoluna</taxon>
    </lineage>
</organism>
<evidence type="ECO:0000259" key="4">
    <source>
        <dbReference type="PROSITE" id="PS50956"/>
    </source>
</evidence>
<evidence type="ECO:0000313" key="6">
    <source>
        <dbReference type="Proteomes" id="UP000243784"/>
    </source>
</evidence>
<accession>A0A1D9DXY4</accession>
<dbReference type="PANTHER" id="PTHR30154">
    <property type="entry name" value="LEUCINE-RESPONSIVE REGULATORY PROTEIN"/>
    <property type="match status" value="1"/>
</dbReference>
<dbReference type="InterPro" id="IPR000485">
    <property type="entry name" value="AsnC-type_HTH_dom"/>
</dbReference>
<dbReference type="SUPFAM" id="SSF46785">
    <property type="entry name" value="Winged helix' DNA-binding domain"/>
    <property type="match status" value="1"/>
</dbReference>
<dbReference type="GO" id="GO:0043200">
    <property type="term" value="P:response to amino acid"/>
    <property type="evidence" value="ECO:0007669"/>
    <property type="project" value="TreeGrafter"/>
</dbReference>
<dbReference type="PROSITE" id="PS00519">
    <property type="entry name" value="HTH_ASNC_1"/>
    <property type="match status" value="1"/>
</dbReference>
<dbReference type="InterPro" id="IPR036390">
    <property type="entry name" value="WH_DNA-bd_sf"/>
</dbReference>
<evidence type="ECO:0000256" key="3">
    <source>
        <dbReference type="ARBA" id="ARBA00023163"/>
    </source>
</evidence>
<evidence type="ECO:0000256" key="2">
    <source>
        <dbReference type="ARBA" id="ARBA00023125"/>
    </source>
</evidence>
<keyword evidence="6" id="KW-1185">Reference proteome</keyword>
<dbReference type="AlphaFoldDB" id="A0A1D9DXY4"/>
<dbReference type="Pfam" id="PF13412">
    <property type="entry name" value="HTH_24"/>
    <property type="match status" value="1"/>
</dbReference>
<dbReference type="SMART" id="SM00344">
    <property type="entry name" value="HTH_ASNC"/>
    <property type="match status" value="1"/>
</dbReference>